<dbReference type="EMBL" id="POTW01000101">
    <property type="protein sequence ID" value="PZF80081.1"/>
    <property type="molecule type" value="Genomic_DNA"/>
</dbReference>
<dbReference type="Proteomes" id="UP000248764">
    <property type="component" value="Unassembled WGS sequence"/>
</dbReference>
<dbReference type="InterPro" id="IPR013216">
    <property type="entry name" value="Methyltransf_11"/>
</dbReference>
<evidence type="ECO:0000313" key="4">
    <source>
        <dbReference type="Proteomes" id="UP000248764"/>
    </source>
</evidence>
<keyword evidence="3" id="KW-0808">Transferase</keyword>
<comment type="caution">
    <text evidence="3">The sequence shown here is derived from an EMBL/GenBank/DDBJ whole genome shotgun (WGS) entry which is preliminary data.</text>
</comment>
<dbReference type="PANTHER" id="PTHR42912">
    <property type="entry name" value="METHYLTRANSFERASE"/>
    <property type="match status" value="1"/>
</dbReference>
<dbReference type="CDD" id="cd02440">
    <property type="entry name" value="AdoMet_MTases"/>
    <property type="match status" value="1"/>
</dbReference>
<dbReference type="InterPro" id="IPR050508">
    <property type="entry name" value="Methyltransf_Superfamily"/>
</dbReference>
<dbReference type="Gene3D" id="3.40.50.150">
    <property type="entry name" value="Vaccinia Virus protein VP39"/>
    <property type="match status" value="1"/>
</dbReference>
<evidence type="ECO:0000256" key="1">
    <source>
        <dbReference type="SAM" id="MobiDB-lite"/>
    </source>
</evidence>
<evidence type="ECO:0000259" key="2">
    <source>
        <dbReference type="Pfam" id="PF08241"/>
    </source>
</evidence>
<dbReference type="GO" id="GO:0008757">
    <property type="term" value="F:S-adenosylmethionine-dependent methyltransferase activity"/>
    <property type="evidence" value="ECO:0007669"/>
    <property type="project" value="InterPro"/>
</dbReference>
<feature type="region of interest" description="Disordered" evidence="1">
    <location>
        <begin position="245"/>
        <end position="271"/>
    </location>
</feature>
<keyword evidence="3" id="KW-0489">Methyltransferase</keyword>
<feature type="domain" description="Methyltransferase type 11" evidence="2">
    <location>
        <begin position="98"/>
        <end position="189"/>
    </location>
</feature>
<evidence type="ECO:0000313" key="3">
    <source>
        <dbReference type="EMBL" id="PZF80081.1"/>
    </source>
</evidence>
<accession>A0A2W2AXY6</accession>
<feature type="compositionally biased region" description="Pro residues" evidence="1">
    <location>
        <begin position="253"/>
        <end position="270"/>
    </location>
</feature>
<protein>
    <submittedName>
        <fullName evidence="3">SAM-dependent methyltransferase</fullName>
    </submittedName>
</protein>
<keyword evidence="4" id="KW-1185">Reference proteome</keyword>
<dbReference type="SUPFAM" id="SSF53335">
    <property type="entry name" value="S-adenosyl-L-methionine-dependent methyltransferases"/>
    <property type="match status" value="1"/>
</dbReference>
<reference evidence="3 4" key="1">
    <citation type="submission" date="2018-01" db="EMBL/GenBank/DDBJ databases">
        <title>Draft genome sequence of Jiangella sp. GTF31.</title>
        <authorList>
            <person name="Sahin N."/>
            <person name="Ay H."/>
            <person name="Saygin H."/>
        </authorList>
    </citation>
    <scope>NUCLEOTIDE SEQUENCE [LARGE SCALE GENOMIC DNA]</scope>
    <source>
        <strain evidence="3 4">GTF31</strain>
    </source>
</reference>
<dbReference type="RefSeq" id="WP_111257879.1">
    <property type="nucleotide sequence ID" value="NZ_POTW01000101.1"/>
</dbReference>
<dbReference type="Pfam" id="PF08241">
    <property type="entry name" value="Methyltransf_11"/>
    <property type="match status" value="1"/>
</dbReference>
<sequence>MIHQHPLAYLLGLEGVALLRAFAGRHDEEFVAARLAEIRSLLDRADELGPGGPAAELTAAEAYESWAPAYDRPGNQLLDIEGPIVRSLLDELPTGVAVDAACGTGRHASYLAERGFSVVGVDVSPEMLAVARSKVPAGAFVQGDLAALPLPDDGADLVVCALALSHVPDLKPVFAEFARVLRPGGSLVVSDPRGRLGDVGLPIVVTGPDGRPGYLANRSRPASEYLAVALPLGFEVRHCEEPLRPSPFVGPDGVPPGAPGAAPPPAPRGTPPNIWSLHPLIPDAANAAYEGSPMAIVWRFQLTS</sequence>
<name>A0A2W2AXY6_9ACTN</name>
<proteinExistence type="predicted"/>
<dbReference type="InterPro" id="IPR029063">
    <property type="entry name" value="SAM-dependent_MTases_sf"/>
</dbReference>
<organism evidence="3 4">
    <name type="scientific">Jiangella anatolica</name>
    <dbReference type="NCBI Taxonomy" id="2670374"/>
    <lineage>
        <taxon>Bacteria</taxon>
        <taxon>Bacillati</taxon>
        <taxon>Actinomycetota</taxon>
        <taxon>Actinomycetes</taxon>
        <taxon>Jiangellales</taxon>
        <taxon>Jiangellaceae</taxon>
        <taxon>Jiangella</taxon>
    </lineage>
</organism>
<gene>
    <name evidence="3" type="ORF">C1I92_27740</name>
</gene>
<dbReference type="AlphaFoldDB" id="A0A2W2AXY6"/>
<dbReference type="GO" id="GO:0032259">
    <property type="term" value="P:methylation"/>
    <property type="evidence" value="ECO:0007669"/>
    <property type="project" value="UniProtKB-KW"/>
</dbReference>